<organism evidence="3 4">
    <name type="scientific">Archangium gephyra</name>
    <dbReference type="NCBI Taxonomy" id="48"/>
    <lineage>
        <taxon>Bacteria</taxon>
        <taxon>Pseudomonadati</taxon>
        <taxon>Myxococcota</taxon>
        <taxon>Myxococcia</taxon>
        <taxon>Myxococcales</taxon>
        <taxon>Cystobacterineae</taxon>
        <taxon>Archangiaceae</taxon>
        <taxon>Archangium</taxon>
    </lineage>
</organism>
<proteinExistence type="predicted"/>
<evidence type="ECO:0000256" key="1">
    <source>
        <dbReference type="SAM" id="MobiDB-lite"/>
    </source>
</evidence>
<sequence>MSPRSRSVSKPLPFLVALVMFSAGPALATEPSAVRLHPRFQPCDDASCRAVSIAPKPQGCAKGECGPDDEGAYDVSTLPTAVVVPLYGSSTAVAQQLASLSRTEVEARARFTLIQGSDKLLEDLDEEMSERELAHTAMHAGFVLGSLPVLVKGDAEQLTQALKSGVNSLHAAARQGLDSRVKTEASTALSRAAQRQQEDGLIEKLFRQGHEGLSGERSLVHASFSLGMWTALALDSGGESPVAFSALGRNLALMLEKDESLQGEHSKAQAVRGIVAELDKGASRSQETLRAYAESLLKPRVPQRKHKAAKKRSAEKEQVRPAASR</sequence>
<keyword evidence="4" id="KW-1185">Reference proteome</keyword>
<feature type="compositionally biased region" description="Basic residues" evidence="1">
    <location>
        <begin position="301"/>
        <end position="311"/>
    </location>
</feature>
<feature type="region of interest" description="Disordered" evidence="1">
    <location>
        <begin position="294"/>
        <end position="325"/>
    </location>
</feature>
<name>A0ABX9JNN5_9BACT</name>
<evidence type="ECO:0000313" key="4">
    <source>
        <dbReference type="Proteomes" id="UP000256345"/>
    </source>
</evidence>
<evidence type="ECO:0000313" key="3">
    <source>
        <dbReference type="EMBL" id="REG23209.1"/>
    </source>
</evidence>
<reference evidence="3 4" key="1">
    <citation type="submission" date="2018-08" db="EMBL/GenBank/DDBJ databases">
        <title>Genomic Encyclopedia of Archaeal and Bacterial Type Strains, Phase II (KMG-II): from individual species to whole genera.</title>
        <authorList>
            <person name="Goeker M."/>
        </authorList>
    </citation>
    <scope>NUCLEOTIDE SEQUENCE [LARGE SCALE GENOMIC DNA]</scope>
    <source>
        <strain evidence="3 4">DSM 2261</strain>
    </source>
</reference>
<dbReference type="EMBL" id="QUMU01000017">
    <property type="protein sequence ID" value="REG23209.1"/>
    <property type="molecule type" value="Genomic_DNA"/>
</dbReference>
<dbReference type="Proteomes" id="UP000256345">
    <property type="component" value="Unassembled WGS sequence"/>
</dbReference>
<accession>A0ABX9JNN5</accession>
<comment type="caution">
    <text evidence="3">The sequence shown here is derived from an EMBL/GenBank/DDBJ whole genome shotgun (WGS) entry which is preliminary data.</text>
</comment>
<feature type="chain" id="PRO_5045659762" evidence="2">
    <location>
        <begin position="29"/>
        <end position="325"/>
    </location>
</feature>
<feature type="signal peptide" evidence="2">
    <location>
        <begin position="1"/>
        <end position="28"/>
    </location>
</feature>
<protein>
    <submittedName>
        <fullName evidence="3">Uncharacterized protein</fullName>
    </submittedName>
</protein>
<evidence type="ECO:0000256" key="2">
    <source>
        <dbReference type="SAM" id="SignalP"/>
    </source>
</evidence>
<keyword evidence="2" id="KW-0732">Signal</keyword>
<gene>
    <name evidence="3" type="ORF">ATI61_11752</name>
</gene>